<keyword evidence="6" id="KW-0238">DNA-binding</keyword>
<dbReference type="InterPro" id="IPR018525">
    <property type="entry name" value="MCM_CS"/>
</dbReference>
<dbReference type="Gene3D" id="3.40.50.300">
    <property type="entry name" value="P-loop containing nucleotide triphosphate hydrolases"/>
    <property type="match status" value="1"/>
</dbReference>
<dbReference type="InterPro" id="IPR027417">
    <property type="entry name" value="P-loop_NTPase"/>
</dbReference>
<dbReference type="GO" id="GO:1902975">
    <property type="term" value="P:mitotic DNA replication initiation"/>
    <property type="evidence" value="ECO:0007669"/>
    <property type="project" value="TreeGrafter"/>
</dbReference>
<protein>
    <recommendedName>
        <fullName evidence="2">DNA helicase</fullName>
        <ecNumber evidence="2">3.6.4.12</ecNumber>
    </recommendedName>
</protein>
<evidence type="ECO:0000256" key="6">
    <source>
        <dbReference type="RuleBase" id="RU004070"/>
    </source>
</evidence>
<dbReference type="PANTHER" id="PTHR11630">
    <property type="entry name" value="DNA REPLICATION LICENSING FACTOR MCM FAMILY MEMBER"/>
    <property type="match status" value="1"/>
</dbReference>
<evidence type="ECO:0000256" key="2">
    <source>
        <dbReference type="ARBA" id="ARBA00012551"/>
    </source>
</evidence>
<dbReference type="EC" id="3.6.4.12" evidence="2"/>
<feature type="non-terminal residue" evidence="8">
    <location>
        <position position="155"/>
    </location>
</feature>
<reference evidence="8 9" key="1">
    <citation type="journal article" date="2012" name="Proc. Natl. Acad. Sci. U.S.A.">
        <title>Comparative genomics of Ceriporiopsis subvermispora and Phanerochaete chrysosporium provide insight into selective ligninolysis.</title>
        <authorList>
            <person name="Fernandez-Fueyo E."/>
            <person name="Ruiz-Duenas F.J."/>
            <person name="Ferreira P."/>
            <person name="Floudas D."/>
            <person name="Hibbett D.S."/>
            <person name="Canessa P."/>
            <person name="Larrondo L.F."/>
            <person name="James T.Y."/>
            <person name="Seelenfreund D."/>
            <person name="Lobos S."/>
            <person name="Polanco R."/>
            <person name="Tello M."/>
            <person name="Honda Y."/>
            <person name="Watanabe T."/>
            <person name="Watanabe T."/>
            <person name="Ryu J.S."/>
            <person name="Kubicek C.P."/>
            <person name="Schmoll M."/>
            <person name="Gaskell J."/>
            <person name="Hammel K.E."/>
            <person name="St John F.J."/>
            <person name="Vanden Wymelenberg A."/>
            <person name="Sabat G."/>
            <person name="Splinter BonDurant S."/>
            <person name="Syed K."/>
            <person name="Yadav J.S."/>
            <person name="Doddapaneni H."/>
            <person name="Subramanian V."/>
            <person name="Lavin J.L."/>
            <person name="Oguiza J.A."/>
            <person name="Perez G."/>
            <person name="Pisabarro A.G."/>
            <person name="Ramirez L."/>
            <person name="Santoyo F."/>
            <person name="Master E."/>
            <person name="Coutinho P.M."/>
            <person name="Henrissat B."/>
            <person name="Lombard V."/>
            <person name="Magnuson J.K."/>
            <person name="Kuees U."/>
            <person name="Hori C."/>
            <person name="Igarashi K."/>
            <person name="Samejima M."/>
            <person name="Held B.W."/>
            <person name="Barry K.W."/>
            <person name="LaButti K.M."/>
            <person name="Lapidus A."/>
            <person name="Lindquist E.A."/>
            <person name="Lucas S.M."/>
            <person name="Riley R."/>
            <person name="Salamov A.A."/>
            <person name="Hoffmeister D."/>
            <person name="Schwenk D."/>
            <person name="Hadar Y."/>
            <person name="Yarden O."/>
            <person name="de Vries R.P."/>
            <person name="Wiebenga A."/>
            <person name="Stenlid J."/>
            <person name="Eastwood D."/>
            <person name="Grigoriev I.V."/>
            <person name="Berka R.M."/>
            <person name="Blanchette R.A."/>
            <person name="Kersten P."/>
            <person name="Martinez A.T."/>
            <person name="Vicuna R."/>
            <person name="Cullen D."/>
        </authorList>
    </citation>
    <scope>NUCLEOTIDE SEQUENCE [LARGE SCALE GENOMIC DNA]</scope>
    <source>
        <strain evidence="8 9">B</strain>
    </source>
</reference>
<evidence type="ECO:0000256" key="4">
    <source>
        <dbReference type="ARBA" id="ARBA00022741"/>
    </source>
</evidence>
<dbReference type="OrthoDB" id="10251574at2759"/>
<evidence type="ECO:0000259" key="7">
    <source>
        <dbReference type="PROSITE" id="PS50051"/>
    </source>
</evidence>
<evidence type="ECO:0000256" key="5">
    <source>
        <dbReference type="ARBA" id="ARBA00022840"/>
    </source>
</evidence>
<evidence type="ECO:0000256" key="3">
    <source>
        <dbReference type="ARBA" id="ARBA00022705"/>
    </source>
</evidence>
<feature type="non-terminal residue" evidence="8">
    <location>
        <position position="1"/>
    </location>
</feature>
<keyword evidence="5 6" id="KW-0067">ATP-binding</keyword>
<dbReference type="HOGENOM" id="CLU_084327_1_0_1"/>
<accession>M2QWG9</accession>
<organism evidence="8 9">
    <name type="scientific">Ceriporiopsis subvermispora (strain B)</name>
    <name type="common">White-rot fungus</name>
    <name type="synonym">Gelatoporia subvermispora</name>
    <dbReference type="NCBI Taxonomy" id="914234"/>
    <lineage>
        <taxon>Eukaryota</taxon>
        <taxon>Fungi</taxon>
        <taxon>Dikarya</taxon>
        <taxon>Basidiomycota</taxon>
        <taxon>Agaricomycotina</taxon>
        <taxon>Agaricomycetes</taxon>
        <taxon>Polyporales</taxon>
        <taxon>Gelatoporiaceae</taxon>
        <taxon>Gelatoporia</taxon>
    </lineage>
</organism>
<name>M2QWG9_CERS8</name>
<dbReference type="GO" id="GO:0000727">
    <property type="term" value="P:double-strand break repair via break-induced replication"/>
    <property type="evidence" value="ECO:0007669"/>
    <property type="project" value="TreeGrafter"/>
</dbReference>
<dbReference type="InterPro" id="IPR001208">
    <property type="entry name" value="MCM_dom"/>
</dbReference>
<dbReference type="STRING" id="914234.M2QWG9"/>
<sequence length="155" mass="16262">VKKGILLQLFGGTNKSIARGGGAGRPRYRGDINVLLVGDPGVSKSQILQYVHKIAPRGVYTSGKGSSAVGLTAYVTRDPDSKQLVLESGALVLSDGGVCCIDEFDKMSDAARSVLHEVMEQQTVSIAKAGIITTLNARTSILAAANPIGSRYNMN</sequence>
<gene>
    <name evidence="8" type="ORF">CERSUDRAFT_28068</name>
</gene>
<dbReference type="Pfam" id="PF00493">
    <property type="entry name" value="MCM"/>
    <property type="match status" value="1"/>
</dbReference>
<dbReference type="SMART" id="SM00350">
    <property type="entry name" value="MCM"/>
    <property type="match status" value="1"/>
</dbReference>
<evidence type="ECO:0000313" key="8">
    <source>
        <dbReference type="EMBL" id="EMD30312.1"/>
    </source>
</evidence>
<keyword evidence="4 6" id="KW-0547">Nucleotide-binding</keyword>
<dbReference type="GO" id="GO:0017116">
    <property type="term" value="F:single-stranded DNA helicase activity"/>
    <property type="evidence" value="ECO:0007669"/>
    <property type="project" value="TreeGrafter"/>
</dbReference>
<dbReference type="Proteomes" id="UP000016930">
    <property type="component" value="Unassembled WGS sequence"/>
</dbReference>
<dbReference type="GO" id="GO:0006271">
    <property type="term" value="P:DNA strand elongation involved in DNA replication"/>
    <property type="evidence" value="ECO:0007669"/>
    <property type="project" value="TreeGrafter"/>
</dbReference>
<dbReference type="GO" id="GO:0005524">
    <property type="term" value="F:ATP binding"/>
    <property type="evidence" value="ECO:0007669"/>
    <property type="project" value="UniProtKB-KW"/>
</dbReference>
<evidence type="ECO:0000256" key="1">
    <source>
        <dbReference type="ARBA" id="ARBA00008010"/>
    </source>
</evidence>
<keyword evidence="3" id="KW-0235">DNA replication</keyword>
<evidence type="ECO:0000313" key="9">
    <source>
        <dbReference type="Proteomes" id="UP000016930"/>
    </source>
</evidence>
<dbReference type="PROSITE" id="PS00847">
    <property type="entry name" value="MCM_1"/>
    <property type="match status" value="1"/>
</dbReference>
<dbReference type="PANTHER" id="PTHR11630:SF66">
    <property type="entry name" value="DNA REPLICATION LICENSING FACTOR MCM4"/>
    <property type="match status" value="1"/>
</dbReference>
<comment type="similarity">
    <text evidence="1 6">Belongs to the MCM family.</text>
</comment>
<dbReference type="PROSITE" id="PS50051">
    <property type="entry name" value="MCM_2"/>
    <property type="match status" value="1"/>
</dbReference>
<dbReference type="GO" id="GO:0003697">
    <property type="term" value="F:single-stranded DNA binding"/>
    <property type="evidence" value="ECO:0007669"/>
    <property type="project" value="TreeGrafter"/>
</dbReference>
<proteinExistence type="inferred from homology"/>
<feature type="domain" description="MCM C-terminal AAA(+) ATPase" evidence="7">
    <location>
        <begin position="1"/>
        <end position="155"/>
    </location>
</feature>
<dbReference type="GO" id="GO:0005634">
    <property type="term" value="C:nucleus"/>
    <property type="evidence" value="ECO:0007669"/>
    <property type="project" value="TreeGrafter"/>
</dbReference>
<dbReference type="GO" id="GO:0042555">
    <property type="term" value="C:MCM complex"/>
    <property type="evidence" value="ECO:0007669"/>
    <property type="project" value="TreeGrafter"/>
</dbReference>
<dbReference type="InterPro" id="IPR031327">
    <property type="entry name" value="MCM"/>
</dbReference>
<dbReference type="SUPFAM" id="SSF52540">
    <property type="entry name" value="P-loop containing nucleoside triphosphate hydrolases"/>
    <property type="match status" value="1"/>
</dbReference>
<keyword evidence="9" id="KW-1185">Reference proteome</keyword>
<dbReference type="PRINTS" id="PR01657">
    <property type="entry name" value="MCMFAMILY"/>
</dbReference>
<dbReference type="EMBL" id="KB446342">
    <property type="protein sequence ID" value="EMD30312.1"/>
    <property type="molecule type" value="Genomic_DNA"/>
</dbReference>
<dbReference type="AlphaFoldDB" id="M2QWG9"/>